<dbReference type="InterPro" id="IPR053182">
    <property type="entry name" value="YobU-like_regulator"/>
</dbReference>
<dbReference type="InterPro" id="IPR010499">
    <property type="entry name" value="AraC_E-bd"/>
</dbReference>
<dbReference type="SMART" id="SM00871">
    <property type="entry name" value="AraC_E_bind"/>
    <property type="match status" value="1"/>
</dbReference>
<organism evidence="2 3">
    <name type="scientific">Ornithinibacillus xuwenensis</name>
    <dbReference type="NCBI Taxonomy" id="3144668"/>
    <lineage>
        <taxon>Bacteria</taxon>
        <taxon>Bacillati</taxon>
        <taxon>Bacillota</taxon>
        <taxon>Bacilli</taxon>
        <taxon>Bacillales</taxon>
        <taxon>Bacillaceae</taxon>
        <taxon>Ornithinibacillus</taxon>
    </lineage>
</organism>
<sequence>MPNHIRTENVLKEFGEIKLVGFRVLCEGDAYQKEIPKAAKELEERVNEIRYLVDTRQIGAFKVETQAAEEDGYWIGVPVSRFNDIPDGMVALTIPSHKYASFMHNGPKYDIGNSYQILHQWIAEHGLTRATNNWSLEFYQMEEISSEELRVELCDAVI</sequence>
<evidence type="ECO:0000259" key="1">
    <source>
        <dbReference type="SMART" id="SM00871"/>
    </source>
</evidence>
<dbReference type="RefSeq" id="WP_345825369.1">
    <property type="nucleotide sequence ID" value="NZ_JBDIML010000003.1"/>
</dbReference>
<dbReference type="EMBL" id="JBDIML010000003">
    <property type="protein sequence ID" value="MEN2767903.1"/>
    <property type="molecule type" value="Genomic_DNA"/>
</dbReference>
<dbReference type="Proteomes" id="UP001444625">
    <property type="component" value="Unassembled WGS sequence"/>
</dbReference>
<name>A0ABU9XHY3_9BACI</name>
<comment type="caution">
    <text evidence="2">The sequence shown here is derived from an EMBL/GenBank/DDBJ whole genome shotgun (WGS) entry which is preliminary data.</text>
</comment>
<protein>
    <submittedName>
        <fullName evidence="2">GyrI-like domain-containing protein</fullName>
    </submittedName>
</protein>
<dbReference type="PANTHER" id="PTHR36444">
    <property type="entry name" value="TRANSCRIPTIONAL REGULATOR PROTEIN YOBU-RELATED"/>
    <property type="match status" value="1"/>
</dbReference>
<gene>
    <name evidence="2" type="ORF">ABC228_11935</name>
</gene>
<dbReference type="InterPro" id="IPR011256">
    <property type="entry name" value="Reg_factor_effector_dom_sf"/>
</dbReference>
<keyword evidence="3" id="KW-1185">Reference proteome</keyword>
<dbReference type="SUPFAM" id="SSF55136">
    <property type="entry name" value="Probable bacterial effector-binding domain"/>
    <property type="match status" value="1"/>
</dbReference>
<feature type="domain" description="AraC effector-binding" evidence="1">
    <location>
        <begin position="7"/>
        <end position="158"/>
    </location>
</feature>
<evidence type="ECO:0000313" key="2">
    <source>
        <dbReference type="EMBL" id="MEN2767903.1"/>
    </source>
</evidence>
<dbReference type="PANTHER" id="PTHR36444:SF2">
    <property type="entry name" value="TRANSCRIPTIONAL REGULATOR PROTEIN YOBU-RELATED"/>
    <property type="match status" value="1"/>
</dbReference>
<dbReference type="InterPro" id="IPR029441">
    <property type="entry name" value="Cass2"/>
</dbReference>
<proteinExistence type="predicted"/>
<accession>A0ABU9XHY3</accession>
<reference evidence="2 3" key="1">
    <citation type="submission" date="2024-05" db="EMBL/GenBank/DDBJ databases">
        <authorList>
            <person name="Haq I."/>
            <person name="Ullah Z."/>
            <person name="Ahmad R."/>
            <person name="Li M."/>
            <person name="Tong Y."/>
        </authorList>
    </citation>
    <scope>NUCLEOTIDE SEQUENCE [LARGE SCALE GENOMIC DNA]</scope>
    <source>
        <strain evidence="2 3">16A2E</strain>
    </source>
</reference>
<dbReference type="Gene3D" id="3.20.80.10">
    <property type="entry name" value="Regulatory factor, effector binding domain"/>
    <property type="match status" value="1"/>
</dbReference>
<evidence type="ECO:0000313" key="3">
    <source>
        <dbReference type="Proteomes" id="UP001444625"/>
    </source>
</evidence>
<dbReference type="Pfam" id="PF14526">
    <property type="entry name" value="Cass2"/>
    <property type="match status" value="1"/>
</dbReference>